<evidence type="ECO:0000313" key="1">
    <source>
        <dbReference type="EMBL" id="KAK0714859.1"/>
    </source>
</evidence>
<gene>
    <name evidence="1" type="ORF">B0H67DRAFT_644678</name>
</gene>
<reference evidence="1" key="1">
    <citation type="submission" date="2023-06" db="EMBL/GenBank/DDBJ databases">
        <title>Genome-scale phylogeny and comparative genomics of the fungal order Sordariales.</title>
        <authorList>
            <consortium name="Lawrence Berkeley National Laboratory"/>
            <person name="Hensen N."/>
            <person name="Bonometti L."/>
            <person name="Westerberg I."/>
            <person name="Brannstrom I.O."/>
            <person name="Guillou S."/>
            <person name="Cros-Aarteil S."/>
            <person name="Calhoun S."/>
            <person name="Haridas S."/>
            <person name="Kuo A."/>
            <person name="Mondo S."/>
            <person name="Pangilinan J."/>
            <person name="Riley R."/>
            <person name="Labutti K."/>
            <person name="Andreopoulos B."/>
            <person name="Lipzen A."/>
            <person name="Chen C."/>
            <person name="Yanf M."/>
            <person name="Daum C."/>
            <person name="Ng V."/>
            <person name="Clum A."/>
            <person name="Steindorff A."/>
            <person name="Ohm R."/>
            <person name="Martin F."/>
            <person name="Silar P."/>
            <person name="Natvig D."/>
            <person name="Lalanne C."/>
            <person name="Gautier V."/>
            <person name="Ament-Velasquez S.L."/>
            <person name="Kruys A."/>
            <person name="Hutchinson M.I."/>
            <person name="Powell A.J."/>
            <person name="Barry K."/>
            <person name="Miller A.N."/>
            <person name="Grigoriev I.V."/>
            <person name="Debuchy R."/>
            <person name="Gladieux P."/>
            <person name="Thoren M.H."/>
            <person name="Johannesson H."/>
        </authorList>
    </citation>
    <scope>NUCLEOTIDE SEQUENCE</scope>
    <source>
        <strain evidence="1">SMH4607-1</strain>
    </source>
</reference>
<dbReference type="EMBL" id="JAUKUA010000004">
    <property type="protein sequence ID" value="KAK0714859.1"/>
    <property type="molecule type" value="Genomic_DNA"/>
</dbReference>
<protein>
    <submittedName>
        <fullName evidence="1">Uncharacterized protein</fullName>
    </submittedName>
</protein>
<proteinExistence type="predicted"/>
<accession>A0AA40DST0</accession>
<comment type="caution">
    <text evidence="1">The sequence shown here is derived from an EMBL/GenBank/DDBJ whole genome shotgun (WGS) entry which is preliminary data.</text>
</comment>
<organism evidence="1 2">
    <name type="scientific">Lasiosphaeris hirsuta</name>
    <dbReference type="NCBI Taxonomy" id="260670"/>
    <lineage>
        <taxon>Eukaryota</taxon>
        <taxon>Fungi</taxon>
        <taxon>Dikarya</taxon>
        <taxon>Ascomycota</taxon>
        <taxon>Pezizomycotina</taxon>
        <taxon>Sordariomycetes</taxon>
        <taxon>Sordariomycetidae</taxon>
        <taxon>Sordariales</taxon>
        <taxon>Lasiosphaeriaceae</taxon>
        <taxon>Lasiosphaeris</taxon>
    </lineage>
</organism>
<dbReference type="AlphaFoldDB" id="A0AA40DST0"/>
<evidence type="ECO:0000313" key="2">
    <source>
        <dbReference type="Proteomes" id="UP001172102"/>
    </source>
</evidence>
<dbReference type="Proteomes" id="UP001172102">
    <property type="component" value="Unassembled WGS sequence"/>
</dbReference>
<sequence>MATQTNLYSAGSAPKDWDLEELKRCGAIGTGIRSPPNLQGEIHPVFHNWVIPNSPGDAEALGLELRQPLLLASRILEQAGLRWLSEFVIDDIFSSTYPGQHLSPPYYNIKGDEEFRWQTQTTPDVIVRHHSAPWKTSHIAQRWLTSTAYLLRTQLPGYVEWQLDPDIFSTFGWVGYTCRHRHRPQGTTRTWLEAVGMDNDTDTDGPLDHPDTIRTADQKAQKRGAKGRPITVLVMIELGHVIYWRDFRAINRRMTEPYFGGDLEMELGDSFVASIFSGWIPVPVDIEGDVAALFDNRNWAVTTRAEDLIRPSTLSVPYSVRCENVDIDASVSHAGLHASAAIADFLEGDEGGKLCCRWKRKPGTDFRIPMYKEAVISREGEGGSGSPDGFRMVPDEPSVRGKVVAQVKITLEFPSSVISHPRPHQGDDGRAQPMAFPDGFVLRIGEGGACGRLDLRRITCDGLRRRIAKVLSLPKENVKLHLRRGEGGTKDEETEIFGPALLSAYARVPEGDGLALSLSLNPD</sequence>
<keyword evidence="2" id="KW-1185">Reference proteome</keyword>
<name>A0AA40DST0_9PEZI</name>